<evidence type="ECO:0000256" key="5">
    <source>
        <dbReference type="ARBA" id="ARBA00022729"/>
    </source>
</evidence>
<dbReference type="Gene3D" id="2.20.200.10">
    <property type="entry name" value="Outer membrane efflux proteins (OEP)"/>
    <property type="match status" value="1"/>
</dbReference>
<evidence type="ECO:0000313" key="11">
    <source>
        <dbReference type="EMBL" id="MBZ4186549.1"/>
    </source>
</evidence>
<evidence type="ECO:0000256" key="6">
    <source>
        <dbReference type="ARBA" id="ARBA00023136"/>
    </source>
</evidence>
<accession>A0ABS7TFA5</accession>
<protein>
    <submittedName>
        <fullName evidence="11">Efflux transporter outer membrane subunit</fullName>
    </submittedName>
</protein>
<keyword evidence="12" id="KW-1185">Reference proteome</keyword>
<dbReference type="PANTHER" id="PTHR30203:SF20">
    <property type="entry name" value="MULTIDRUG RESISTANCE OUTER MEMBRANE PROTEIN MDTP-RELATED"/>
    <property type="match status" value="1"/>
</dbReference>
<evidence type="ECO:0000256" key="2">
    <source>
        <dbReference type="ARBA" id="ARBA00007613"/>
    </source>
</evidence>
<dbReference type="PROSITE" id="PS51257">
    <property type="entry name" value="PROKAR_LIPOPROTEIN"/>
    <property type="match status" value="1"/>
</dbReference>
<dbReference type="NCBIfam" id="TIGR01845">
    <property type="entry name" value="outer_NodT"/>
    <property type="match status" value="1"/>
</dbReference>
<name>A0ABS7TFA5_9GAMM</name>
<keyword evidence="4 10" id="KW-0812">Transmembrane</keyword>
<feature type="chain" id="PRO_5044997569" evidence="10">
    <location>
        <begin position="24"/>
        <end position="484"/>
    </location>
</feature>
<comment type="caution">
    <text evidence="11">The sequence shown here is derived from an EMBL/GenBank/DDBJ whole genome shotgun (WGS) entry which is preliminary data.</text>
</comment>
<dbReference type="EMBL" id="JAIQDJ010000005">
    <property type="protein sequence ID" value="MBZ4186549.1"/>
    <property type="molecule type" value="Genomic_DNA"/>
</dbReference>
<evidence type="ECO:0000313" key="12">
    <source>
        <dbReference type="Proteomes" id="UP001430290"/>
    </source>
</evidence>
<dbReference type="PANTHER" id="PTHR30203">
    <property type="entry name" value="OUTER MEMBRANE CATION EFFLUX PROTEIN"/>
    <property type="match status" value="1"/>
</dbReference>
<dbReference type="InterPro" id="IPR003423">
    <property type="entry name" value="OMP_efflux"/>
</dbReference>
<comment type="similarity">
    <text evidence="2 10">Belongs to the outer membrane factor (OMF) (TC 1.B.17) family.</text>
</comment>
<dbReference type="SUPFAM" id="SSF56954">
    <property type="entry name" value="Outer membrane efflux proteins (OEP)"/>
    <property type="match status" value="1"/>
</dbReference>
<evidence type="ECO:0000256" key="9">
    <source>
        <dbReference type="ARBA" id="ARBA00037313"/>
    </source>
</evidence>
<evidence type="ECO:0000256" key="7">
    <source>
        <dbReference type="ARBA" id="ARBA00023139"/>
    </source>
</evidence>
<evidence type="ECO:0000256" key="3">
    <source>
        <dbReference type="ARBA" id="ARBA00022452"/>
    </source>
</evidence>
<dbReference type="InterPro" id="IPR010131">
    <property type="entry name" value="MdtP/NodT-like"/>
</dbReference>
<evidence type="ECO:0000256" key="1">
    <source>
        <dbReference type="ARBA" id="ARBA00004370"/>
    </source>
</evidence>
<keyword evidence="5 10" id="KW-0732">Signal</keyword>
<keyword evidence="3 10" id="KW-1134">Transmembrane beta strand</keyword>
<comment type="function">
    <text evidence="9">Could be involved in resistance to puromycin, acriflavine and tetraphenylarsonium chloride.</text>
</comment>
<dbReference type="Gene3D" id="1.20.1600.10">
    <property type="entry name" value="Outer membrane efflux proteins (OEP)"/>
    <property type="match status" value="1"/>
</dbReference>
<evidence type="ECO:0000256" key="10">
    <source>
        <dbReference type="RuleBase" id="RU362097"/>
    </source>
</evidence>
<organism evidence="11 12">
    <name type="scientific">Thermomonas beijingensis</name>
    <dbReference type="NCBI Taxonomy" id="2872701"/>
    <lineage>
        <taxon>Bacteria</taxon>
        <taxon>Pseudomonadati</taxon>
        <taxon>Pseudomonadota</taxon>
        <taxon>Gammaproteobacteria</taxon>
        <taxon>Lysobacterales</taxon>
        <taxon>Lysobacteraceae</taxon>
        <taxon>Thermomonas</taxon>
    </lineage>
</organism>
<keyword evidence="8 10" id="KW-0449">Lipoprotein</keyword>
<dbReference type="Pfam" id="PF02321">
    <property type="entry name" value="OEP"/>
    <property type="match status" value="2"/>
</dbReference>
<evidence type="ECO:0000256" key="4">
    <source>
        <dbReference type="ARBA" id="ARBA00022692"/>
    </source>
</evidence>
<keyword evidence="7 10" id="KW-0564">Palmitate</keyword>
<feature type="signal peptide" evidence="10">
    <location>
        <begin position="1"/>
        <end position="23"/>
    </location>
</feature>
<sequence>MFRMTPLIIALGGTLLLAGCASSNGLVTQTTLRDAASVPVARSLAGAPLSAAAWPSERWWQAFADPQLDALMDEALANAPSLDVADARARKAQAQAGIAEAARKPSVGASAQVLGMQLPETLAGNDIGGSFKVANLLMLSLKYNPDVWGQDKAKWQAAVGNAHALEVDAHAARLSLAANIARTYVALAQAFDQAALAQAEITRADGLLVLDRQRVKAGLDNGIGLAQHQSQAALASQQQQAAQHQIEQLRNALALLLGAGPDRGLAITPPQLAQPKLMVPDTLSSDLLARRADIVAARWRVEAAQHGIDASKAAFYPSLNLSALAGLAAGNLGDLFGNKSLLLNGGPALSLPIFEGGQLRSQLRASQADHDIAVASYNQTLLAAMREVADAVQTAHALDTQLASTRQAQTAANSAYRQVQQRQHAGLASQLDVLNAQKSLLQLDQQLAALTAARRAASIDLDQALGGGVAVNSSANAQNTTASK</sequence>
<dbReference type="Proteomes" id="UP001430290">
    <property type="component" value="Unassembled WGS sequence"/>
</dbReference>
<proteinExistence type="inferred from homology"/>
<keyword evidence="6 10" id="KW-0472">Membrane</keyword>
<evidence type="ECO:0000256" key="8">
    <source>
        <dbReference type="ARBA" id="ARBA00023288"/>
    </source>
</evidence>
<reference evidence="11" key="1">
    <citation type="submission" date="2021-09" db="EMBL/GenBank/DDBJ databases">
        <authorList>
            <person name="Wu T."/>
            <person name="Guo S.Z."/>
        </authorList>
    </citation>
    <scope>NUCLEOTIDE SEQUENCE</scope>
    <source>
        <strain evidence="11">RSS-23</strain>
    </source>
</reference>
<comment type="subcellular location">
    <subcellularLocation>
        <location evidence="10">Cell outer membrane</location>
        <topology evidence="10">Lipid-anchor</topology>
    </subcellularLocation>
    <subcellularLocation>
        <location evidence="1">Membrane</location>
    </subcellularLocation>
</comment>
<gene>
    <name evidence="11" type="ORF">K7B09_09465</name>
</gene>